<sequence>MLFLLIHASPTSPYLLSSLKVKVSMRFIQCPIFQCIMSY</sequence>
<dbReference type="EMBL" id="BK032823">
    <property type="protein sequence ID" value="DAF62404.1"/>
    <property type="molecule type" value="Genomic_DNA"/>
</dbReference>
<evidence type="ECO:0000313" key="1">
    <source>
        <dbReference type="EMBL" id="DAF62404.1"/>
    </source>
</evidence>
<proteinExistence type="predicted"/>
<organism evidence="1">
    <name type="scientific">Myoviridae sp. ctIty1</name>
    <dbReference type="NCBI Taxonomy" id="2827673"/>
    <lineage>
        <taxon>Viruses</taxon>
        <taxon>Duplodnaviria</taxon>
        <taxon>Heunggongvirae</taxon>
        <taxon>Uroviricota</taxon>
        <taxon>Caudoviricetes</taxon>
    </lineage>
</organism>
<accession>A0A8S5TGG2</accession>
<name>A0A8S5TGG2_9CAUD</name>
<protein>
    <submittedName>
        <fullName evidence="1">Uncharacterized protein</fullName>
    </submittedName>
</protein>
<reference evidence="1" key="1">
    <citation type="journal article" date="2021" name="Proc. Natl. Acad. Sci. U.S.A.">
        <title>A Catalog of Tens of Thousands of Viruses from Human Metagenomes Reveals Hidden Associations with Chronic Diseases.</title>
        <authorList>
            <person name="Tisza M.J."/>
            <person name="Buck C.B."/>
        </authorList>
    </citation>
    <scope>NUCLEOTIDE SEQUENCE</scope>
    <source>
        <strain evidence="1">CtIty1</strain>
    </source>
</reference>